<accession>A0ABN9JEA7</accession>
<gene>
    <name evidence="2" type="ORF">LMG19083_04857</name>
</gene>
<keyword evidence="1" id="KW-0472">Membrane</keyword>
<name>A0ABN9JEA7_9RALS</name>
<evidence type="ECO:0008006" key="4">
    <source>
        <dbReference type="Google" id="ProtNLM"/>
    </source>
</evidence>
<sequence length="117" mass="12815">MNTAERADQLMFSFALSVAITLVTTVALDTLLPWLFKDLQIDRVEFGLIAAIVSVLLSLVVPWTVRSLGATHSRTLRDALREPHPDDLQSTWHAQALGILIGLWIGLGLLATLGWGL</sequence>
<protein>
    <recommendedName>
        <fullName evidence="4">MFS transporter</fullName>
    </recommendedName>
</protein>
<evidence type="ECO:0000313" key="3">
    <source>
        <dbReference type="Proteomes" id="UP001189813"/>
    </source>
</evidence>
<keyword evidence="1" id="KW-1133">Transmembrane helix</keyword>
<feature type="transmembrane region" description="Helical" evidence="1">
    <location>
        <begin position="92"/>
        <end position="115"/>
    </location>
</feature>
<feature type="transmembrane region" description="Helical" evidence="1">
    <location>
        <begin position="46"/>
        <end position="65"/>
    </location>
</feature>
<dbReference type="RefSeq" id="WP_316669457.1">
    <property type="nucleotide sequence ID" value="NZ_CATZBU010000024.1"/>
</dbReference>
<organism evidence="2 3">
    <name type="scientific">Ralstonia psammae</name>
    <dbReference type="NCBI Taxonomy" id="3058598"/>
    <lineage>
        <taxon>Bacteria</taxon>
        <taxon>Pseudomonadati</taxon>
        <taxon>Pseudomonadota</taxon>
        <taxon>Betaproteobacteria</taxon>
        <taxon>Burkholderiales</taxon>
        <taxon>Burkholderiaceae</taxon>
        <taxon>Ralstonia</taxon>
    </lineage>
</organism>
<dbReference type="Proteomes" id="UP001189813">
    <property type="component" value="Unassembled WGS sequence"/>
</dbReference>
<evidence type="ECO:0000313" key="2">
    <source>
        <dbReference type="EMBL" id="CAJ0809141.1"/>
    </source>
</evidence>
<evidence type="ECO:0000256" key="1">
    <source>
        <dbReference type="SAM" id="Phobius"/>
    </source>
</evidence>
<keyword evidence="1" id="KW-0812">Transmembrane</keyword>
<feature type="transmembrane region" description="Helical" evidence="1">
    <location>
        <begin position="12"/>
        <end position="34"/>
    </location>
</feature>
<comment type="caution">
    <text evidence="2">The sequence shown here is derived from an EMBL/GenBank/DDBJ whole genome shotgun (WGS) entry which is preliminary data.</text>
</comment>
<proteinExistence type="predicted"/>
<dbReference type="EMBL" id="CATZBU010000024">
    <property type="protein sequence ID" value="CAJ0809141.1"/>
    <property type="molecule type" value="Genomic_DNA"/>
</dbReference>
<reference evidence="2 3" key="1">
    <citation type="submission" date="2023-07" db="EMBL/GenBank/DDBJ databases">
        <authorList>
            <person name="Peeters C."/>
        </authorList>
    </citation>
    <scope>NUCLEOTIDE SEQUENCE [LARGE SCALE GENOMIC DNA]</scope>
    <source>
        <strain evidence="2 3">LMG 19083</strain>
    </source>
</reference>
<keyword evidence="3" id="KW-1185">Reference proteome</keyword>